<accession>A0A1U7PWJ9</accession>
<dbReference type="RefSeq" id="WP_076782254.1">
    <property type="nucleotide sequence ID" value="NZ_FTPU01000007.1"/>
</dbReference>
<organism evidence="2 3">
    <name type="scientific">Epilithonimonas bovis DSM 19482</name>
    <dbReference type="NCBI Taxonomy" id="1121284"/>
    <lineage>
        <taxon>Bacteria</taxon>
        <taxon>Pseudomonadati</taxon>
        <taxon>Bacteroidota</taxon>
        <taxon>Flavobacteriia</taxon>
        <taxon>Flavobacteriales</taxon>
        <taxon>Weeksellaceae</taxon>
        <taxon>Chryseobacterium group</taxon>
        <taxon>Epilithonimonas</taxon>
    </lineage>
</organism>
<protein>
    <submittedName>
        <fullName evidence="2">Uncharacterized protein</fullName>
    </submittedName>
</protein>
<evidence type="ECO:0000256" key="1">
    <source>
        <dbReference type="SAM" id="Phobius"/>
    </source>
</evidence>
<sequence>MTTDYTWKQNAWTGNYTLYRSNQPVGYLKKRNFFSAMMEAFTGSMTYTIGPAKWWLQQPLIIDQQGNKIGYIRYNIGGNRATVNLHGKAYRWQYSNGLNTRWEIKNADGTAIGSSTGTPDEGALLAAGLYIHSRLRHRTTAIVILVLYVPMLLRFFMNR</sequence>
<reference evidence="3" key="1">
    <citation type="submission" date="2016-10" db="EMBL/GenBank/DDBJ databases">
        <authorList>
            <person name="Varghese N."/>
            <person name="Submissions S."/>
        </authorList>
    </citation>
    <scope>NUCLEOTIDE SEQUENCE [LARGE SCALE GENOMIC DNA]</scope>
    <source>
        <strain evidence="3">DSM 19482</strain>
    </source>
</reference>
<keyword evidence="3" id="KW-1185">Reference proteome</keyword>
<evidence type="ECO:0000313" key="3">
    <source>
        <dbReference type="Proteomes" id="UP000187261"/>
    </source>
</evidence>
<feature type="transmembrane region" description="Helical" evidence="1">
    <location>
        <begin position="139"/>
        <end position="157"/>
    </location>
</feature>
<dbReference type="EMBL" id="FTPU01000007">
    <property type="protein sequence ID" value="SIT96191.1"/>
    <property type="molecule type" value="Genomic_DNA"/>
</dbReference>
<proteinExistence type="predicted"/>
<keyword evidence="1" id="KW-0812">Transmembrane</keyword>
<dbReference type="AlphaFoldDB" id="A0A1U7PWJ9"/>
<keyword evidence="1" id="KW-1133">Transmembrane helix</keyword>
<name>A0A1U7PWJ9_9FLAO</name>
<dbReference type="OrthoDB" id="955690at2"/>
<evidence type="ECO:0000313" key="2">
    <source>
        <dbReference type="EMBL" id="SIT96191.1"/>
    </source>
</evidence>
<dbReference type="Proteomes" id="UP000187261">
    <property type="component" value="Unassembled WGS sequence"/>
</dbReference>
<keyword evidence="1" id="KW-0472">Membrane</keyword>
<dbReference type="STRING" id="1121284.SAMN05660493_00864"/>
<gene>
    <name evidence="2" type="ORF">SAMN05660493_00864</name>
</gene>